<name>A0ABM0GII3_SACKO</name>
<proteinExistence type="inferred from homology"/>
<comment type="similarity">
    <text evidence="3">Belongs to the RRP40 family.</text>
</comment>
<dbReference type="InterPro" id="IPR037319">
    <property type="entry name" value="Rrp40_S1"/>
</dbReference>
<evidence type="ECO:0000256" key="1">
    <source>
        <dbReference type="ARBA" id="ARBA00004496"/>
    </source>
</evidence>
<dbReference type="Gene3D" id="3.30.1370.10">
    <property type="entry name" value="K Homology domain, type 1"/>
    <property type="match status" value="1"/>
</dbReference>
<dbReference type="PANTHER" id="PTHR21321">
    <property type="entry name" value="PNAS-3 RELATED"/>
    <property type="match status" value="1"/>
</dbReference>
<keyword evidence="6" id="KW-0271">Exosome</keyword>
<evidence type="ECO:0000256" key="2">
    <source>
        <dbReference type="ARBA" id="ARBA00004604"/>
    </source>
</evidence>
<sequence>MAAHVNEVVLPGDILQELSDSEQYPKLRLGPGLRIDVDNVVVCKCGILRFREPSVFWVDTHQKRYVPVKGENILGIVISKAGDVFKVDIGSSEMATLSYLAFEGATKRNRPNVQIGDLIYGKLLVANKDMEPEIVCIDSTGRSSGLGVISGGFMFKCSLGLVRKIVSPDCQLMKLLGKHMPYETAVGLNGRIWIKAKTLSHTIAISNAVCCAEYMSKKQTEVMVKQIVSSQWT</sequence>
<organism evidence="11 12">
    <name type="scientific">Saccoglossus kowalevskii</name>
    <name type="common">Acorn worm</name>
    <dbReference type="NCBI Taxonomy" id="10224"/>
    <lineage>
        <taxon>Eukaryota</taxon>
        <taxon>Metazoa</taxon>
        <taxon>Hemichordata</taxon>
        <taxon>Enteropneusta</taxon>
        <taxon>Harrimaniidae</taxon>
        <taxon>Saccoglossus</taxon>
    </lineage>
</organism>
<dbReference type="InterPro" id="IPR036612">
    <property type="entry name" value="KH_dom_type_1_sf"/>
</dbReference>
<dbReference type="InterPro" id="IPR049469">
    <property type="entry name" value="RRP40_KH-I"/>
</dbReference>
<gene>
    <name evidence="12" type="primary">LOC100374299</name>
</gene>
<keyword evidence="5" id="KW-0698">rRNA processing</keyword>
<dbReference type="RefSeq" id="XP_002730573.1">
    <property type="nucleotide sequence ID" value="XM_002730527.2"/>
</dbReference>
<dbReference type="Pfam" id="PF15985">
    <property type="entry name" value="KH_6"/>
    <property type="match status" value="1"/>
</dbReference>
<keyword evidence="4" id="KW-0963">Cytoplasm</keyword>
<dbReference type="CDD" id="cd05790">
    <property type="entry name" value="S1_Rrp40"/>
    <property type="match status" value="1"/>
</dbReference>
<evidence type="ECO:0000256" key="3">
    <source>
        <dbReference type="ARBA" id="ARBA00007841"/>
    </source>
</evidence>
<feature type="domain" description="K Homology" evidence="10">
    <location>
        <begin position="152"/>
        <end position="198"/>
    </location>
</feature>
<protein>
    <recommendedName>
        <fullName evidence="9">Ribosomal RNA-processing protein 40</fullName>
    </recommendedName>
</protein>
<evidence type="ECO:0000256" key="7">
    <source>
        <dbReference type="ARBA" id="ARBA00022884"/>
    </source>
</evidence>
<comment type="subcellular location">
    <subcellularLocation>
        <location evidence="1">Cytoplasm</location>
    </subcellularLocation>
    <subcellularLocation>
        <location evidence="2">Nucleus</location>
        <location evidence="2">Nucleolus</location>
    </subcellularLocation>
</comment>
<dbReference type="CDD" id="cd22526">
    <property type="entry name" value="KH-I_Rrp40"/>
    <property type="match status" value="1"/>
</dbReference>
<keyword evidence="8" id="KW-0539">Nucleus</keyword>
<dbReference type="Proteomes" id="UP000694865">
    <property type="component" value="Unplaced"/>
</dbReference>
<dbReference type="Gene3D" id="2.40.50.140">
    <property type="entry name" value="Nucleic acid-binding proteins"/>
    <property type="match status" value="1"/>
</dbReference>
<dbReference type="SUPFAM" id="SSF110324">
    <property type="entry name" value="Ribosomal L27 protein-like"/>
    <property type="match status" value="1"/>
</dbReference>
<dbReference type="InterPro" id="IPR004088">
    <property type="entry name" value="KH_dom_type_1"/>
</dbReference>
<dbReference type="Gene3D" id="2.40.50.100">
    <property type="match status" value="1"/>
</dbReference>
<dbReference type="PANTHER" id="PTHR21321:SF1">
    <property type="entry name" value="EXOSOME COMPLEX COMPONENT RRP40"/>
    <property type="match status" value="1"/>
</dbReference>
<dbReference type="Pfam" id="PF21262">
    <property type="entry name" value="RRP40_S1"/>
    <property type="match status" value="1"/>
</dbReference>
<evidence type="ECO:0000256" key="6">
    <source>
        <dbReference type="ARBA" id="ARBA00022835"/>
    </source>
</evidence>
<dbReference type="GeneID" id="100374299"/>
<evidence type="ECO:0000313" key="12">
    <source>
        <dbReference type="RefSeq" id="XP_002730573.1"/>
    </source>
</evidence>
<evidence type="ECO:0000256" key="5">
    <source>
        <dbReference type="ARBA" id="ARBA00022552"/>
    </source>
</evidence>
<accession>A0ABM0GII3</accession>
<reference evidence="12" key="1">
    <citation type="submission" date="2025-08" db="UniProtKB">
        <authorList>
            <consortium name="RefSeq"/>
        </authorList>
    </citation>
    <scope>IDENTIFICATION</scope>
    <source>
        <tissue evidence="12">Testes</tissue>
    </source>
</reference>
<keyword evidence="7" id="KW-0694">RNA-binding</keyword>
<dbReference type="InterPro" id="IPR026699">
    <property type="entry name" value="Exosome_RNA_bind1/RRP40/RRP4"/>
</dbReference>
<evidence type="ECO:0000256" key="9">
    <source>
        <dbReference type="ARBA" id="ARBA00030615"/>
    </source>
</evidence>
<dbReference type="SUPFAM" id="SSF50249">
    <property type="entry name" value="Nucleic acid-binding proteins"/>
    <property type="match status" value="1"/>
</dbReference>
<keyword evidence="11" id="KW-1185">Reference proteome</keyword>
<dbReference type="SUPFAM" id="SSF54791">
    <property type="entry name" value="Eukaryotic type KH-domain (KH-domain type I)"/>
    <property type="match status" value="1"/>
</dbReference>
<evidence type="ECO:0000259" key="10">
    <source>
        <dbReference type="Pfam" id="PF15985"/>
    </source>
</evidence>
<evidence type="ECO:0000256" key="8">
    <source>
        <dbReference type="ARBA" id="ARBA00023242"/>
    </source>
</evidence>
<dbReference type="InterPro" id="IPR012340">
    <property type="entry name" value="NA-bd_OB-fold"/>
</dbReference>
<evidence type="ECO:0000256" key="4">
    <source>
        <dbReference type="ARBA" id="ARBA00022490"/>
    </source>
</evidence>
<evidence type="ECO:0000313" key="11">
    <source>
        <dbReference type="Proteomes" id="UP000694865"/>
    </source>
</evidence>